<dbReference type="GO" id="GO:0005737">
    <property type="term" value="C:cytoplasm"/>
    <property type="evidence" value="ECO:0007669"/>
    <property type="project" value="TreeGrafter"/>
</dbReference>
<comment type="subunit">
    <text evidence="7">Heterodimers with GPN1 or GPN3. Binds to RNA polymerase II (RNAPII).</text>
</comment>
<keyword evidence="5 8" id="KW-0378">Hydrolase</keyword>
<comment type="similarity">
    <text evidence="2 8">Belongs to the GPN-loop GTPase family.</text>
</comment>
<gene>
    <name evidence="9" type="ORF">TTEB3V08_LOCUS1123</name>
</gene>
<dbReference type="InterPro" id="IPR004130">
    <property type="entry name" value="Gpn"/>
</dbReference>
<comment type="function">
    <text evidence="1 8">Small GTPase required for proper localization of RNA polymerase II and III (RNAPII and RNAPIII). May act at an RNAP assembly step prior to nuclear import.</text>
</comment>
<evidence type="ECO:0000256" key="5">
    <source>
        <dbReference type="ARBA" id="ARBA00022801"/>
    </source>
</evidence>
<proteinExistence type="inferred from homology"/>
<name>A0A7R9FGZ0_9NEOP</name>
<accession>A0A7R9FGZ0</accession>
<evidence type="ECO:0000313" key="9">
    <source>
        <dbReference type="EMBL" id="CAD7452967.1"/>
    </source>
</evidence>
<keyword evidence="6 8" id="KW-0342">GTP-binding</keyword>
<protein>
    <recommendedName>
        <fullName evidence="3 8">GPN-loop GTPase 2</fullName>
    </recommendedName>
</protein>
<dbReference type="AlphaFoldDB" id="A0A7R9FGZ0"/>
<keyword evidence="4 8" id="KW-0547">Nucleotide-binding</keyword>
<evidence type="ECO:0000256" key="4">
    <source>
        <dbReference type="ARBA" id="ARBA00022741"/>
    </source>
</evidence>
<sequence>MASVFGQLVVGPPGSGKTTYCHVIGEYLKSIGRKVAIVNIDPANDDLKYEAAINISQLITLEDVMVNLKLGPNGGLMFCMEFLEKNMDWLLQQINKHKNHYFIFDCPGQVELYTHHNSVKNIMESLSQYGFHLCTVHLVDSHYCSDPGKFISTLLLSLSAMMQIELPHINVLSKVDLLAQYGDKLLFGLDYYTEVLDLNYLLEALDEDPLTRKYRKLNAAIISLVEDYGLVSFIPLNIKDKNNLVKVKNAVDKANGYIYGSGEERSVQALLACAVGAEYECERVGSMKDMYENFAPVE</sequence>
<dbReference type="SUPFAM" id="SSF52540">
    <property type="entry name" value="P-loop containing nucleoside triphosphate hydrolases"/>
    <property type="match status" value="1"/>
</dbReference>
<evidence type="ECO:0000256" key="8">
    <source>
        <dbReference type="RuleBase" id="RU365059"/>
    </source>
</evidence>
<dbReference type="CDD" id="cd17871">
    <property type="entry name" value="GPN2"/>
    <property type="match status" value="1"/>
</dbReference>
<dbReference type="GO" id="GO:0003924">
    <property type="term" value="F:GTPase activity"/>
    <property type="evidence" value="ECO:0007669"/>
    <property type="project" value="TreeGrafter"/>
</dbReference>
<reference evidence="9" key="1">
    <citation type="submission" date="2020-11" db="EMBL/GenBank/DDBJ databases">
        <authorList>
            <person name="Tran Van P."/>
        </authorList>
    </citation>
    <scope>NUCLEOTIDE SEQUENCE</scope>
</reference>
<dbReference type="FunFam" id="3.40.50.300:FF:000338">
    <property type="entry name" value="GPN-loop GTPase 2"/>
    <property type="match status" value="1"/>
</dbReference>
<evidence type="ECO:0000256" key="6">
    <source>
        <dbReference type="ARBA" id="ARBA00023134"/>
    </source>
</evidence>
<dbReference type="PANTHER" id="PTHR21231">
    <property type="entry name" value="XPA-BINDING PROTEIN 1-RELATED"/>
    <property type="match status" value="1"/>
</dbReference>
<dbReference type="InterPro" id="IPR030231">
    <property type="entry name" value="Gpn2"/>
</dbReference>
<evidence type="ECO:0000256" key="3">
    <source>
        <dbReference type="ARBA" id="ARBA00014588"/>
    </source>
</evidence>
<dbReference type="GO" id="GO:0005525">
    <property type="term" value="F:GTP binding"/>
    <property type="evidence" value="ECO:0007669"/>
    <property type="project" value="UniProtKB-KW"/>
</dbReference>
<dbReference type="PANTHER" id="PTHR21231:SF3">
    <property type="entry name" value="GPN-LOOP GTPASE 2"/>
    <property type="match status" value="1"/>
</dbReference>
<dbReference type="Gene3D" id="3.40.50.300">
    <property type="entry name" value="P-loop containing nucleotide triphosphate hydrolases"/>
    <property type="match status" value="1"/>
</dbReference>
<dbReference type="EMBL" id="OE000219">
    <property type="protein sequence ID" value="CAD7452967.1"/>
    <property type="molecule type" value="Genomic_DNA"/>
</dbReference>
<evidence type="ECO:0000256" key="2">
    <source>
        <dbReference type="ARBA" id="ARBA00005290"/>
    </source>
</evidence>
<evidence type="ECO:0000256" key="7">
    <source>
        <dbReference type="ARBA" id="ARBA00046611"/>
    </source>
</evidence>
<evidence type="ECO:0000256" key="1">
    <source>
        <dbReference type="ARBA" id="ARBA00003181"/>
    </source>
</evidence>
<organism evidence="9">
    <name type="scientific">Timema tahoe</name>
    <dbReference type="NCBI Taxonomy" id="61484"/>
    <lineage>
        <taxon>Eukaryota</taxon>
        <taxon>Metazoa</taxon>
        <taxon>Ecdysozoa</taxon>
        <taxon>Arthropoda</taxon>
        <taxon>Hexapoda</taxon>
        <taxon>Insecta</taxon>
        <taxon>Pterygota</taxon>
        <taxon>Neoptera</taxon>
        <taxon>Polyneoptera</taxon>
        <taxon>Phasmatodea</taxon>
        <taxon>Timematodea</taxon>
        <taxon>Timematoidea</taxon>
        <taxon>Timematidae</taxon>
        <taxon>Timema</taxon>
    </lineage>
</organism>
<dbReference type="InterPro" id="IPR027417">
    <property type="entry name" value="P-loop_NTPase"/>
</dbReference>
<dbReference type="Pfam" id="PF03029">
    <property type="entry name" value="ATP_bind_1"/>
    <property type="match status" value="1"/>
</dbReference>